<dbReference type="GO" id="GO:0006338">
    <property type="term" value="P:chromatin remodeling"/>
    <property type="evidence" value="ECO:0007669"/>
    <property type="project" value="TreeGrafter"/>
</dbReference>
<dbReference type="Gene3D" id="1.10.10.10">
    <property type="entry name" value="Winged helix-like DNA-binding domain superfamily/Winged helix DNA-binding domain"/>
    <property type="match status" value="1"/>
</dbReference>
<keyword evidence="2" id="KW-0479">Metal-binding</keyword>
<dbReference type="Pfam" id="PF25299">
    <property type="entry name" value="ZZ_ADA2"/>
    <property type="match status" value="1"/>
</dbReference>
<dbReference type="PROSITE" id="PS51294">
    <property type="entry name" value="HTH_MYB"/>
    <property type="match status" value="1"/>
</dbReference>
<evidence type="ECO:0000256" key="7">
    <source>
        <dbReference type="ARBA" id="ARBA00023242"/>
    </source>
</evidence>
<sequence>MSFSDLYAKYNCTYCQEEINGVRVRCAECIDFDICLQCFSLGAEIGQHKNDHSYQFMDSGAFGIFLGRTSWSANEEVRLLDAIEQFGFGNWEDIAKHIESRTPEEAKDEYITRYLEGSIGRATWGNVESTSRPSLHCADRDEGPLGPSAVSRLPPLAVTGEEALHLGYTPNRDDFEREHDHEAEQLISTLSLNPDDDELDVALKLSQVDIYTRRLRERTRRKRLVRDFQLVSVFFNNQRNKQRTLGKLAKEKKEFLDRLRWTSQFYGRVEQTSVVAGLWRERELRVRLAELHRYRLAGVTRLEECAHYEQHAAHRKHPNAANHHLDGSSGCLEINQTKEQMQNNMLQPRKREGESGSSSTSPKCTRDGSTACGCSKKSSCNNNSNGVCSTHLLNNNEIQLCSALSLAPAQYVTLKGVLLKRGASAECDADVAVRRYLQAVGWLRE</sequence>
<dbReference type="InterPro" id="IPR017930">
    <property type="entry name" value="Myb_dom"/>
</dbReference>
<dbReference type="PROSITE" id="PS50090">
    <property type="entry name" value="MYB_LIKE"/>
    <property type="match status" value="1"/>
</dbReference>
<dbReference type="SMART" id="SM00291">
    <property type="entry name" value="ZnF_ZZ"/>
    <property type="match status" value="1"/>
</dbReference>
<evidence type="ECO:0000256" key="9">
    <source>
        <dbReference type="PROSITE-ProRule" id="PRU00228"/>
    </source>
</evidence>
<dbReference type="InterPro" id="IPR056267">
    <property type="entry name" value="Ada2b_C"/>
</dbReference>
<evidence type="ECO:0000256" key="2">
    <source>
        <dbReference type="ARBA" id="ARBA00022723"/>
    </source>
</evidence>
<evidence type="ECO:0000256" key="8">
    <source>
        <dbReference type="PIRNR" id="PIRNR025024"/>
    </source>
</evidence>
<evidence type="ECO:0000259" key="14">
    <source>
        <dbReference type="PROSITE" id="PS51294"/>
    </source>
</evidence>
<dbReference type="InterPro" id="IPR055141">
    <property type="entry name" value="TADA2A_B-like_dom"/>
</dbReference>
<dbReference type="SUPFAM" id="SSF46689">
    <property type="entry name" value="Homeodomain-like"/>
    <property type="match status" value="2"/>
</dbReference>
<feature type="domain" description="HTH myb-type" evidence="14">
    <location>
        <begin position="63"/>
        <end position="118"/>
    </location>
</feature>
<evidence type="ECO:0000313" key="16">
    <source>
        <dbReference type="Proteomes" id="UP000053268"/>
    </source>
</evidence>
<dbReference type="FunFam" id="3.30.60.90:FF:000008">
    <property type="entry name" value="Transcriptional adapter 2"/>
    <property type="match status" value="1"/>
</dbReference>
<dbReference type="PROSITE" id="PS50135">
    <property type="entry name" value="ZF_ZZ_2"/>
    <property type="match status" value="1"/>
</dbReference>
<dbReference type="Pfam" id="PF24533">
    <property type="entry name" value="Tri-helical_Ada2b_C"/>
    <property type="match status" value="1"/>
</dbReference>
<dbReference type="Gene3D" id="3.30.60.90">
    <property type="match status" value="1"/>
</dbReference>
<dbReference type="GO" id="GO:0006357">
    <property type="term" value="P:regulation of transcription by RNA polymerase II"/>
    <property type="evidence" value="ECO:0007669"/>
    <property type="project" value="InterPro"/>
</dbReference>
<evidence type="ECO:0000256" key="1">
    <source>
        <dbReference type="ARBA" id="ARBA00004123"/>
    </source>
</evidence>
<evidence type="ECO:0000259" key="12">
    <source>
        <dbReference type="PROSITE" id="PS50135"/>
    </source>
</evidence>
<dbReference type="GO" id="GO:0005634">
    <property type="term" value="C:nucleus"/>
    <property type="evidence" value="ECO:0007669"/>
    <property type="project" value="UniProtKB-SubCell"/>
</dbReference>
<dbReference type="GO" id="GO:0070461">
    <property type="term" value="C:SAGA-type complex"/>
    <property type="evidence" value="ECO:0007669"/>
    <property type="project" value="TreeGrafter"/>
</dbReference>
<reference evidence="15 16" key="1">
    <citation type="journal article" date="2015" name="Nat. Commun.">
        <title>Outbred genome sequencing and CRISPR/Cas9 gene editing in butterflies.</title>
        <authorList>
            <person name="Li X."/>
            <person name="Fan D."/>
            <person name="Zhang W."/>
            <person name="Liu G."/>
            <person name="Zhang L."/>
            <person name="Zhao L."/>
            <person name="Fang X."/>
            <person name="Chen L."/>
            <person name="Dong Y."/>
            <person name="Chen Y."/>
            <person name="Ding Y."/>
            <person name="Zhao R."/>
            <person name="Feng M."/>
            <person name="Zhu Y."/>
            <person name="Feng Y."/>
            <person name="Jiang X."/>
            <person name="Zhu D."/>
            <person name="Xiang H."/>
            <person name="Feng X."/>
            <person name="Li S."/>
            <person name="Wang J."/>
            <person name="Zhang G."/>
            <person name="Kronforst M.R."/>
            <person name="Wang W."/>
        </authorList>
    </citation>
    <scope>NUCLEOTIDE SEQUENCE [LARGE SCALE GENOMIC DNA]</scope>
    <source>
        <strain evidence="15">Ya'a_city_454_Px</strain>
        <tissue evidence="15">Whole body</tissue>
    </source>
</reference>
<protein>
    <recommendedName>
        <fullName evidence="8">Transcriptional adapter</fullName>
    </recommendedName>
</protein>
<feature type="domain" description="Myb-like" evidence="11">
    <location>
        <begin position="68"/>
        <end position="114"/>
    </location>
</feature>
<proteinExistence type="predicted"/>
<dbReference type="AlphaFoldDB" id="A0A194PGZ6"/>
<dbReference type="STRING" id="66420.A0A194PGZ6"/>
<dbReference type="GO" id="GO:0008270">
    <property type="term" value="F:zinc ion binding"/>
    <property type="evidence" value="ECO:0007669"/>
    <property type="project" value="UniProtKB-KW"/>
</dbReference>
<gene>
    <name evidence="15" type="ORF">RR46_13539</name>
</gene>
<feature type="region of interest" description="Disordered" evidence="10">
    <location>
        <begin position="344"/>
        <end position="370"/>
    </location>
</feature>
<keyword evidence="5 8" id="KW-0805">Transcription regulation</keyword>
<dbReference type="PROSITE" id="PS51293">
    <property type="entry name" value="SANT"/>
    <property type="match status" value="1"/>
</dbReference>
<dbReference type="Pfam" id="PF00249">
    <property type="entry name" value="Myb_DNA-binding"/>
    <property type="match status" value="1"/>
</dbReference>
<dbReference type="InterPro" id="IPR041983">
    <property type="entry name" value="ADA2-like_ZZ"/>
</dbReference>
<keyword evidence="16" id="KW-1185">Reference proteome</keyword>
<feature type="domain" description="ZZ-type" evidence="12">
    <location>
        <begin position="7"/>
        <end position="62"/>
    </location>
</feature>
<dbReference type="Pfam" id="PF22941">
    <property type="entry name" value="TADA2A-like_3rd"/>
    <property type="match status" value="1"/>
</dbReference>
<evidence type="ECO:0000256" key="6">
    <source>
        <dbReference type="ARBA" id="ARBA00023163"/>
    </source>
</evidence>
<dbReference type="PANTHER" id="PTHR12374:SF63">
    <property type="entry name" value="TRANSCRIPTIONAL ADAPTER 2-BETA"/>
    <property type="match status" value="1"/>
</dbReference>
<dbReference type="PIRSF" id="PIRSF025024">
    <property type="entry name" value="Transcriptional_adaptor_2"/>
    <property type="match status" value="1"/>
</dbReference>
<dbReference type="InterPro" id="IPR009057">
    <property type="entry name" value="Homeodomain-like_sf"/>
</dbReference>
<dbReference type="InterPro" id="IPR016827">
    <property type="entry name" value="Ada2/TADA2"/>
</dbReference>
<keyword evidence="4" id="KW-0862">Zinc</keyword>
<dbReference type="EMBL" id="KQ459604">
    <property type="protein sequence ID" value="KPI92318.1"/>
    <property type="molecule type" value="Genomic_DNA"/>
</dbReference>
<dbReference type="InterPro" id="IPR043145">
    <property type="entry name" value="Znf_ZZ_sf"/>
</dbReference>
<keyword evidence="7 8" id="KW-0539">Nucleus</keyword>
<name>A0A194PGZ6_PAPXU</name>
<evidence type="ECO:0000313" key="15">
    <source>
        <dbReference type="EMBL" id="KPI92318.1"/>
    </source>
</evidence>
<accession>A0A194PGZ6</accession>
<keyword evidence="3 9" id="KW-0863">Zinc-finger</keyword>
<comment type="subcellular location">
    <subcellularLocation>
        <location evidence="1 8">Nucleus</location>
    </subcellularLocation>
</comment>
<dbReference type="PANTHER" id="PTHR12374">
    <property type="entry name" value="TRANSCRIPTIONAL ADAPTOR 2 ADA2 -RELATED"/>
    <property type="match status" value="1"/>
</dbReference>
<evidence type="ECO:0000256" key="3">
    <source>
        <dbReference type="ARBA" id="ARBA00022771"/>
    </source>
</evidence>
<organism evidence="15 16">
    <name type="scientific">Papilio xuthus</name>
    <name type="common">Asian swallowtail butterfly</name>
    <dbReference type="NCBI Taxonomy" id="66420"/>
    <lineage>
        <taxon>Eukaryota</taxon>
        <taxon>Metazoa</taxon>
        <taxon>Ecdysozoa</taxon>
        <taxon>Arthropoda</taxon>
        <taxon>Hexapoda</taxon>
        <taxon>Insecta</taxon>
        <taxon>Pterygota</taxon>
        <taxon>Neoptera</taxon>
        <taxon>Endopterygota</taxon>
        <taxon>Lepidoptera</taxon>
        <taxon>Glossata</taxon>
        <taxon>Ditrysia</taxon>
        <taxon>Papilionoidea</taxon>
        <taxon>Papilionidae</taxon>
        <taxon>Papilioninae</taxon>
        <taxon>Papilio</taxon>
    </lineage>
</organism>
<dbReference type="SMART" id="SM00717">
    <property type="entry name" value="SANT"/>
    <property type="match status" value="1"/>
</dbReference>
<dbReference type="Proteomes" id="UP000053268">
    <property type="component" value="Unassembled WGS sequence"/>
</dbReference>
<dbReference type="InterPro" id="IPR036388">
    <property type="entry name" value="WH-like_DNA-bd_sf"/>
</dbReference>
<evidence type="ECO:0000256" key="4">
    <source>
        <dbReference type="ARBA" id="ARBA00022833"/>
    </source>
</evidence>
<dbReference type="CDD" id="cd02335">
    <property type="entry name" value="ZZ_ADA2"/>
    <property type="match status" value="1"/>
</dbReference>
<feature type="domain" description="SANT" evidence="13">
    <location>
        <begin position="66"/>
        <end position="118"/>
    </location>
</feature>
<dbReference type="InterPro" id="IPR000433">
    <property type="entry name" value="Znf_ZZ"/>
</dbReference>
<evidence type="ECO:0000256" key="10">
    <source>
        <dbReference type="SAM" id="MobiDB-lite"/>
    </source>
</evidence>
<dbReference type="InterPro" id="IPR017884">
    <property type="entry name" value="SANT_dom"/>
</dbReference>
<dbReference type="SUPFAM" id="SSF57850">
    <property type="entry name" value="RING/U-box"/>
    <property type="match status" value="1"/>
</dbReference>
<dbReference type="CDD" id="cd00167">
    <property type="entry name" value="SANT"/>
    <property type="match status" value="1"/>
</dbReference>
<evidence type="ECO:0000256" key="5">
    <source>
        <dbReference type="ARBA" id="ARBA00023015"/>
    </source>
</evidence>
<dbReference type="GO" id="GO:0003713">
    <property type="term" value="F:transcription coactivator activity"/>
    <property type="evidence" value="ECO:0007669"/>
    <property type="project" value="InterPro"/>
</dbReference>
<dbReference type="Gene3D" id="1.10.10.60">
    <property type="entry name" value="Homeodomain-like"/>
    <property type="match status" value="1"/>
</dbReference>
<dbReference type="PROSITE" id="PS01357">
    <property type="entry name" value="ZF_ZZ_1"/>
    <property type="match status" value="1"/>
</dbReference>
<evidence type="ECO:0000259" key="11">
    <source>
        <dbReference type="PROSITE" id="PS50090"/>
    </source>
</evidence>
<dbReference type="InterPro" id="IPR001005">
    <property type="entry name" value="SANT/Myb"/>
</dbReference>
<evidence type="ECO:0000259" key="13">
    <source>
        <dbReference type="PROSITE" id="PS51293"/>
    </source>
</evidence>
<keyword evidence="6 8" id="KW-0804">Transcription</keyword>
<dbReference type="GO" id="GO:0003682">
    <property type="term" value="F:chromatin binding"/>
    <property type="evidence" value="ECO:0007669"/>
    <property type="project" value="TreeGrafter"/>
</dbReference>